<protein>
    <submittedName>
        <fullName evidence="5">Uncharacterized protein</fullName>
    </submittedName>
</protein>
<accession>A0A484L7W3</accession>
<feature type="compositionally biased region" description="Acidic residues" evidence="4">
    <location>
        <begin position="496"/>
        <end position="532"/>
    </location>
</feature>
<dbReference type="GO" id="GO:0005737">
    <property type="term" value="C:cytoplasm"/>
    <property type="evidence" value="ECO:0007669"/>
    <property type="project" value="TreeGrafter"/>
</dbReference>
<evidence type="ECO:0000256" key="4">
    <source>
        <dbReference type="SAM" id="MobiDB-lite"/>
    </source>
</evidence>
<feature type="repeat" description="WD" evidence="3">
    <location>
        <begin position="49"/>
        <end position="90"/>
    </location>
</feature>
<evidence type="ECO:0000313" key="5">
    <source>
        <dbReference type="EMBL" id="VFQ72328.1"/>
    </source>
</evidence>
<organism evidence="5 6">
    <name type="scientific">Cuscuta campestris</name>
    <dbReference type="NCBI Taxonomy" id="132261"/>
    <lineage>
        <taxon>Eukaryota</taxon>
        <taxon>Viridiplantae</taxon>
        <taxon>Streptophyta</taxon>
        <taxon>Embryophyta</taxon>
        <taxon>Tracheophyta</taxon>
        <taxon>Spermatophyta</taxon>
        <taxon>Magnoliopsida</taxon>
        <taxon>eudicotyledons</taxon>
        <taxon>Gunneridae</taxon>
        <taxon>Pentapetalae</taxon>
        <taxon>asterids</taxon>
        <taxon>lamiids</taxon>
        <taxon>Solanales</taxon>
        <taxon>Convolvulaceae</taxon>
        <taxon>Cuscuteae</taxon>
        <taxon>Cuscuta</taxon>
        <taxon>Cuscuta subgen. Grammica</taxon>
        <taxon>Cuscuta sect. Cleistogrammica</taxon>
    </lineage>
</organism>
<feature type="region of interest" description="Disordered" evidence="4">
    <location>
        <begin position="286"/>
        <end position="309"/>
    </location>
</feature>
<reference evidence="5 6" key="1">
    <citation type="submission" date="2018-04" db="EMBL/GenBank/DDBJ databases">
        <authorList>
            <person name="Vogel A."/>
        </authorList>
    </citation>
    <scope>NUCLEOTIDE SEQUENCE [LARGE SCALE GENOMIC DNA]</scope>
</reference>
<dbReference type="PROSITE" id="PS50082">
    <property type="entry name" value="WD_REPEATS_2"/>
    <property type="match status" value="1"/>
</dbReference>
<dbReference type="PANTHER" id="PTHR15574">
    <property type="entry name" value="WD REPEAT DOMAIN-CONTAINING FAMILY"/>
    <property type="match status" value="1"/>
</dbReference>
<name>A0A484L7W3_9ASTE</name>
<sequence>MRNRAATGVDTAVVDLWKREVGHLSPRNFALRLAAPEDLVRRLEIFRKLEKHSGCVNAVSFNHDGDILVSGSDDTRLILWDWQSGKVKLELHSGHNNNVFQAKFMPYTDDQCIVTSAADGQIRCTHILPHGKAETKLLAKHLGEVHMLAIEPGSPHIFYSCGEDGLVQRIDLRTGAATRLLTCQPLGHRSYMSFIHLNAIAIDPRNSNLFAVAGSDVYARLFDLRSSKFNNSRKFGQPVDFFCPSHLVGGGNVSITGLAFSDQSELLVSYNDELIYLFSKNMGLGPSPPQSSPLSSQDDASERPQAYTGHQNSETVKGVSFFGPKCEYVVSGSDCGRIFIWKKKDGELVNLLEGDRHVVNCIVSHPHTSVLASSGIETDIKIWTPKATEKRELPINVSKVSTSRPIHLFGFESLDDDSDGEYFYDDDEEYGYEVDEECDEEDIFTDLVDEDDSASAGEDANDDDMVSDEVDVEADEEEEDCFCDPVDLSDTHDMGGNEDLEDIDDDDGEEEEVDADYDDDDDDEYDEEIVSD</sequence>
<proteinExistence type="predicted"/>
<evidence type="ECO:0000256" key="3">
    <source>
        <dbReference type="PROSITE-ProRule" id="PRU00221"/>
    </source>
</evidence>
<dbReference type="InterPro" id="IPR045151">
    <property type="entry name" value="DCAF8"/>
</dbReference>
<dbReference type="PROSITE" id="PS50294">
    <property type="entry name" value="WD_REPEATS_REGION"/>
    <property type="match status" value="1"/>
</dbReference>
<feature type="compositionally biased region" description="Acidic residues" evidence="4">
    <location>
        <begin position="452"/>
        <end position="482"/>
    </location>
</feature>
<feature type="region of interest" description="Disordered" evidence="4">
    <location>
        <begin position="452"/>
        <end position="532"/>
    </location>
</feature>
<dbReference type="Gene3D" id="2.130.10.10">
    <property type="entry name" value="YVTN repeat-like/Quinoprotein amine dehydrogenase"/>
    <property type="match status" value="1"/>
</dbReference>
<evidence type="ECO:0000256" key="1">
    <source>
        <dbReference type="ARBA" id="ARBA00022574"/>
    </source>
</evidence>
<dbReference type="AlphaFoldDB" id="A0A484L7W3"/>
<dbReference type="InterPro" id="IPR001680">
    <property type="entry name" value="WD40_rpt"/>
</dbReference>
<dbReference type="InterPro" id="IPR015943">
    <property type="entry name" value="WD40/YVTN_repeat-like_dom_sf"/>
</dbReference>
<dbReference type="Proteomes" id="UP000595140">
    <property type="component" value="Unassembled WGS sequence"/>
</dbReference>
<dbReference type="Pfam" id="PF00400">
    <property type="entry name" value="WD40"/>
    <property type="match status" value="3"/>
</dbReference>
<dbReference type="InterPro" id="IPR036322">
    <property type="entry name" value="WD40_repeat_dom_sf"/>
</dbReference>
<dbReference type="EMBL" id="OOIL02001115">
    <property type="protein sequence ID" value="VFQ72328.1"/>
    <property type="molecule type" value="Genomic_DNA"/>
</dbReference>
<gene>
    <name evidence="5" type="ORF">CCAM_LOCUS14104</name>
</gene>
<dbReference type="GO" id="GO:0080008">
    <property type="term" value="C:Cul4-RING E3 ubiquitin ligase complex"/>
    <property type="evidence" value="ECO:0007669"/>
    <property type="project" value="TreeGrafter"/>
</dbReference>
<evidence type="ECO:0000256" key="2">
    <source>
        <dbReference type="ARBA" id="ARBA00022737"/>
    </source>
</evidence>
<dbReference type="SMART" id="SM00320">
    <property type="entry name" value="WD40"/>
    <property type="match status" value="7"/>
</dbReference>
<keyword evidence="1 3" id="KW-0853">WD repeat</keyword>
<dbReference type="OrthoDB" id="4869960at2759"/>
<keyword evidence="2" id="KW-0677">Repeat</keyword>
<dbReference type="PANTHER" id="PTHR15574:SF21">
    <property type="entry name" value="DDB1- AND CUL4-ASSOCIATED FACTOR 8"/>
    <property type="match status" value="1"/>
</dbReference>
<dbReference type="SUPFAM" id="SSF50978">
    <property type="entry name" value="WD40 repeat-like"/>
    <property type="match status" value="1"/>
</dbReference>
<keyword evidence="6" id="KW-1185">Reference proteome</keyword>
<evidence type="ECO:0000313" key="6">
    <source>
        <dbReference type="Proteomes" id="UP000595140"/>
    </source>
</evidence>